<dbReference type="SMART" id="SM00116">
    <property type="entry name" value="CBS"/>
    <property type="match status" value="2"/>
</dbReference>
<dbReference type="OrthoDB" id="51509at2157"/>
<reference evidence="4" key="1">
    <citation type="submission" date="2016-10" db="EMBL/GenBank/DDBJ databases">
        <authorList>
            <person name="Varghese N."/>
            <person name="Submissions S."/>
        </authorList>
    </citation>
    <scope>NUCLEOTIDE SEQUENCE [LARGE SCALE GENOMIC DNA]</scope>
    <source>
        <strain evidence="4">CGMCC 1.10121</strain>
    </source>
</reference>
<dbReference type="Pfam" id="PF00571">
    <property type="entry name" value="CBS"/>
    <property type="match status" value="2"/>
</dbReference>
<dbReference type="InterPro" id="IPR002539">
    <property type="entry name" value="MaoC-like_dom"/>
</dbReference>
<dbReference type="AlphaFoldDB" id="A0A1H8UZA8"/>
<feature type="domain" description="CBS" evidence="2">
    <location>
        <begin position="11"/>
        <end position="66"/>
    </location>
</feature>
<evidence type="ECO:0000256" key="1">
    <source>
        <dbReference type="PROSITE-ProRule" id="PRU00703"/>
    </source>
</evidence>
<dbReference type="InterPro" id="IPR029069">
    <property type="entry name" value="HotDog_dom_sf"/>
</dbReference>
<dbReference type="SUPFAM" id="SSF54631">
    <property type="entry name" value="CBS-domain pair"/>
    <property type="match status" value="1"/>
</dbReference>
<dbReference type="CDD" id="cd03449">
    <property type="entry name" value="R_hydratase"/>
    <property type="match status" value="1"/>
</dbReference>
<keyword evidence="4" id="KW-1185">Reference proteome</keyword>
<keyword evidence="1" id="KW-0129">CBS domain</keyword>
<sequence>MVVPILVREVMHAPAETLATNTPITGVAERLKAIDDNAVVVLRDSEPVGIITRTDLVDVLAAGENLEGQTAESVMSQPSVTVSESAPIRVAAATLYEHDVDQAPVMEGETVIGLLRTSDLAPYLPDCAMSRPEEPLEAEERDWESEYDDEAAPGVSVGDVVRFSKPITERDLKLFAEISGDKNRLHLDEAFAERTRFKRRIVHGALASSVISAALSKLPGLVIYLSQNVTYNAPVEIGERVTARCEVVADLGHNRYRLAIEELDENDTEVISGEAAVLIDPLPKPETTS</sequence>
<dbReference type="Proteomes" id="UP000199126">
    <property type="component" value="Unassembled WGS sequence"/>
</dbReference>
<dbReference type="EMBL" id="FODV01000013">
    <property type="protein sequence ID" value="SEP08481.1"/>
    <property type="molecule type" value="Genomic_DNA"/>
</dbReference>
<dbReference type="Gene3D" id="3.10.129.10">
    <property type="entry name" value="Hotdog Thioesterase"/>
    <property type="match status" value="1"/>
</dbReference>
<organism evidence="3 4">
    <name type="scientific">Halogranum amylolyticum</name>
    <dbReference type="NCBI Taxonomy" id="660520"/>
    <lineage>
        <taxon>Archaea</taxon>
        <taxon>Methanobacteriati</taxon>
        <taxon>Methanobacteriota</taxon>
        <taxon>Stenosarchaea group</taxon>
        <taxon>Halobacteria</taxon>
        <taxon>Halobacteriales</taxon>
        <taxon>Haloferacaceae</taxon>
    </lineage>
</organism>
<evidence type="ECO:0000313" key="3">
    <source>
        <dbReference type="EMBL" id="SEP08481.1"/>
    </source>
</evidence>
<dbReference type="GO" id="GO:0019171">
    <property type="term" value="F:(3R)-hydroxyacyl-[acyl-carrier-protein] dehydratase activity"/>
    <property type="evidence" value="ECO:0007669"/>
    <property type="project" value="TreeGrafter"/>
</dbReference>
<dbReference type="InterPro" id="IPR000644">
    <property type="entry name" value="CBS_dom"/>
</dbReference>
<evidence type="ECO:0000313" key="4">
    <source>
        <dbReference type="Proteomes" id="UP000199126"/>
    </source>
</evidence>
<dbReference type="Gene3D" id="3.10.580.10">
    <property type="entry name" value="CBS-domain"/>
    <property type="match status" value="1"/>
</dbReference>
<evidence type="ECO:0000259" key="2">
    <source>
        <dbReference type="PROSITE" id="PS51371"/>
    </source>
</evidence>
<gene>
    <name evidence="3" type="ORF">SAMN04487948_11382</name>
</gene>
<dbReference type="RefSeq" id="WP_089826678.1">
    <property type="nucleotide sequence ID" value="NZ_FODV01000013.1"/>
</dbReference>
<dbReference type="GO" id="GO:0006633">
    <property type="term" value="P:fatty acid biosynthetic process"/>
    <property type="evidence" value="ECO:0007669"/>
    <property type="project" value="TreeGrafter"/>
</dbReference>
<protein>
    <submittedName>
        <fullName evidence="3">Acyl dehydratase</fullName>
    </submittedName>
</protein>
<feature type="domain" description="CBS" evidence="2">
    <location>
        <begin position="75"/>
        <end position="133"/>
    </location>
</feature>
<dbReference type="PROSITE" id="PS51371">
    <property type="entry name" value="CBS"/>
    <property type="match status" value="2"/>
</dbReference>
<accession>A0A1H8UZA8</accession>
<dbReference type="InterPro" id="IPR050965">
    <property type="entry name" value="UPF0336/Enoyl-CoA_hydratase"/>
</dbReference>
<dbReference type="PANTHER" id="PTHR43437:SF3">
    <property type="entry name" value="HYDROXYACYL-THIOESTER DEHYDRATASE TYPE 2, MITOCHONDRIAL"/>
    <property type="match status" value="1"/>
</dbReference>
<proteinExistence type="predicted"/>
<dbReference type="SUPFAM" id="SSF54637">
    <property type="entry name" value="Thioesterase/thiol ester dehydrase-isomerase"/>
    <property type="match status" value="1"/>
</dbReference>
<dbReference type="InterPro" id="IPR046342">
    <property type="entry name" value="CBS_dom_sf"/>
</dbReference>
<dbReference type="PANTHER" id="PTHR43437">
    <property type="entry name" value="HYDROXYACYL-THIOESTER DEHYDRATASE TYPE 2, MITOCHONDRIAL-RELATED"/>
    <property type="match status" value="1"/>
</dbReference>
<dbReference type="Pfam" id="PF01575">
    <property type="entry name" value="MaoC_dehydratas"/>
    <property type="match status" value="1"/>
</dbReference>
<name>A0A1H8UZA8_9EURY</name>